<dbReference type="Gene3D" id="3.40.1280.10">
    <property type="match status" value="2"/>
</dbReference>
<dbReference type="AlphaFoldDB" id="A0A9P4ITP1"/>
<dbReference type="Proteomes" id="UP000799772">
    <property type="component" value="Unassembled WGS sequence"/>
</dbReference>
<dbReference type="InterPro" id="IPR003750">
    <property type="entry name" value="Put_MeTrfase-C9orf114-like"/>
</dbReference>
<evidence type="ECO:0000256" key="2">
    <source>
        <dbReference type="SAM" id="MobiDB-lite"/>
    </source>
</evidence>
<feature type="non-terminal residue" evidence="3">
    <location>
        <position position="354"/>
    </location>
</feature>
<proteinExistence type="inferred from homology"/>
<dbReference type="SUPFAM" id="SSF50249">
    <property type="entry name" value="Nucleic acid-binding proteins"/>
    <property type="match status" value="1"/>
</dbReference>
<dbReference type="InterPro" id="IPR012340">
    <property type="entry name" value="NA-bd_OB-fold"/>
</dbReference>
<dbReference type="OrthoDB" id="361029at2759"/>
<evidence type="ECO:0000256" key="1">
    <source>
        <dbReference type="ARBA" id="ARBA00009841"/>
    </source>
</evidence>
<dbReference type="CDD" id="cd18086">
    <property type="entry name" value="HsC9orf114-like"/>
    <property type="match status" value="1"/>
</dbReference>
<accession>A0A9P4ITP1</accession>
<protein>
    <submittedName>
        <fullName evidence="3">DUF171-domain-containing protein</fullName>
    </submittedName>
</protein>
<comment type="caution">
    <text evidence="3">The sequence shown here is derived from an EMBL/GenBank/DDBJ whole genome shotgun (WGS) entry which is preliminary data.</text>
</comment>
<dbReference type="InterPro" id="IPR029026">
    <property type="entry name" value="tRNA_m1G_MTases_N"/>
</dbReference>
<dbReference type="EMBL" id="ML978121">
    <property type="protein sequence ID" value="KAF2105128.1"/>
    <property type="molecule type" value="Genomic_DNA"/>
</dbReference>
<comment type="similarity">
    <text evidence="1">Belongs to the class IV-like SAM-binding methyltransferase superfamily.</text>
</comment>
<dbReference type="SUPFAM" id="SSF75217">
    <property type="entry name" value="alpha/beta knot"/>
    <property type="match status" value="1"/>
</dbReference>
<feature type="non-terminal residue" evidence="3">
    <location>
        <position position="1"/>
    </location>
</feature>
<evidence type="ECO:0000313" key="4">
    <source>
        <dbReference type="Proteomes" id="UP000799772"/>
    </source>
</evidence>
<evidence type="ECO:0000313" key="3">
    <source>
        <dbReference type="EMBL" id="KAF2105128.1"/>
    </source>
</evidence>
<organism evidence="3 4">
    <name type="scientific">Rhizodiscina lignyota</name>
    <dbReference type="NCBI Taxonomy" id="1504668"/>
    <lineage>
        <taxon>Eukaryota</taxon>
        <taxon>Fungi</taxon>
        <taxon>Dikarya</taxon>
        <taxon>Ascomycota</taxon>
        <taxon>Pezizomycotina</taxon>
        <taxon>Dothideomycetes</taxon>
        <taxon>Pleosporomycetidae</taxon>
        <taxon>Aulographales</taxon>
        <taxon>Rhizodiscinaceae</taxon>
        <taxon>Rhizodiscina</taxon>
    </lineage>
</organism>
<gene>
    <name evidence="3" type="ORF">NA57DRAFT_12910</name>
</gene>
<dbReference type="PANTHER" id="PTHR12150">
    <property type="entry name" value="CLASS IV SAM-BINDING METHYLTRANSFERASE-RELATED"/>
    <property type="match status" value="1"/>
</dbReference>
<dbReference type="InterPro" id="IPR029028">
    <property type="entry name" value="Alpha/beta_knot_MTases"/>
</dbReference>
<dbReference type="PANTHER" id="PTHR12150:SF13">
    <property type="entry name" value="METHYLTRANSFERASE C9ORF114-RELATED"/>
    <property type="match status" value="1"/>
</dbReference>
<name>A0A9P4ITP1_9PEZI</name>
<feature type="region of interest" description="Disordered" evidence="2">
    <location>
        <begin position="189"/>
        <end position="208"/>
    </location>
</feature>
<reference evidence="3" key="1">
    <citation type="journal article" date="2020" name="Stud. Mycol.">
        <title>101 Dothideomycetes genomes: a test case for predicting lifestyles and emergence of pathogens.</title>
        <authorList>
            <person name="Haridas S."/>
            <person name="Albert R."/>
            <person name="Binder M."/>
            <person name="Bloem J."/>
            <person name="Labutti K."/>
            <person name="Salamov A."/>
            <person name="Andreopoulos B."/>
            <person name="Baker S."/>
            <person name="Barry K."/>
            <person name="Bills G."/>
            <person name="Bluhm B."/>
            <person name="Cannon C."/>
            <person name="Castanera R."/>
            <person name="Culley D."/>
            <person name="Daum C."/>
            <person name="Ezra D."/>
            <person name="Gonzalez J."/>
            <person name="Henrissat B."/>
            <person name="Kuo A."/>
            <person name="Liang C."/>
            <person name="Lipzen A."/>
            <person name="Lutzoni F."/>
            <person name="Magnuson J."/>
            <person name="Mondo S."/>
            <person name="Nolan M."/>
            <person name="Ohm R."/>
            <person name="Pangilinan J."/>
            <person name="Park H.-J."/>
            <person name="Ramirez L."/>
            <person name="Alfaro M."/>
            <person name="Sun H."/>
            <person name="Tritt A."/>
            <person name="Yoshinaga Y."/>
            <person name="Zwiers L.-H."/>
            <person name="Turgeon B."/>
            <person name="Goodwin S."/>
            <person name="Spatafora J."/>
            <person name="Crous P."/>
            <person name="Grigoriev I."/>
        </authorList>
    </citation>
    <scope>NUCLEOTIDE SEQUENCE</scope>
    <source>
        <strain evidence="3">CBS 133067</strain>
    </source>
</reference>
<keyword evidence="4" id="KW-1185">Reference proteome</keyword>
<sequence>DTTKPTAIFQAPGKGRHYTVSIALTGSIIANAQNHELKTALAGQIARAAAVFCVDEIVVFNDGQSHSRDEHHGRHQHQENRFNNNDAQAEDEHTGWSDPDHFLVHLLSYLECPPHLRRRLFPIHPNLRTAGSLPSLDMPHHLRQHEWCEYREGVTLPPTSQNQQRTVVDVGLKTTVEMDTLIKPNTRVTHKLPAQPPRKDDSSPLKAEIVDPTTPRTEAGFYWGYDVRSAPSLSSVFTECPFEGGYDVSIGTSERGNVLSSVLPLDLVSSRHAKDFDDNALHRLPDSFTHLLLVFGGVAGLEAAAAADEDLARQGVKPESVSELFDAWVNVCPGQGSRTIRTEEAVWLGLAAFR</sequence>
<dbReference type="Pfam" id="PF02598">
    <property type="entry name" value="Methyltrn_RNA_3"/>
    <property type="match status" value="1"/>
</dbReference>